<comment type="pathway">
    <text evidence="1">Aromatic compound metabolism.</text>
</comment>
<dbReference type="PANTHER" id="PTHR43845:SF1">
    <property type="entry name" value="BLR5969 PROTEIN"/>
    <property type="match status" value="1"/>
</dbReference>
<proteinExistence type="predicted"/>
<feature type="domain" description="AMP-dependent ligase C-terminal" evidence="5">
    <location>
        <begin position="344"/>
        <end position="435"/>
    </location>
</feature>
<dbReference type="GO" id="GO:0047475">
    <property type="term" value="F:phenylacetate-CoA ligase activity"/>
    <property type="evidence" value="ECO:0007669"/>
    <property type="project" value="InterPro"/>
</dbReference>
<evidence type="ECO:0000256" key="2">
    <source>
        <dbReference type="ARBA" id="ARBA00011245"/>
    </source>
</evidence>
<dbReference type="CDD" id="cd05913">
    <property type="entry name" value="PaaK"/>
    <property type="match status" value="1"/>
</dbReference>
<evidence type="ECO:0000259" key="5">
    <source>
        <dbReference type="Pfam" id="PF14535"/>
    </source>
</evidence>
<dbReference type="PANTHER" id="PTHR43845">
    <property type="entry name" value="BLR5969 PROTEIN"/>
    <property type="match status" value="1"/>
</dbReference>
<evidence type="ECO:0000256" key="4">
    <source>
        <dbReference type="ARBA" id="ARBA00022741"/>
    </source>
</evidence>
<dbReference type="InterPro" id="IPR045851">
    <property type="entry name" value="AMP-bd_C_sf"/>
</dbReference>
<dbReference type="GO" id="GO:0010124">
    <property type="term" value="P:phenylacetate catabolic process"/>
    <property type="evidence" value="ECO:0007669"/>
    <property type="project" value="InterPro"/>
</dbReference>
<dbReference type="FunFam" id="3.40.50.12780:FF:000016">
    <property type="entry name" value="Phenylacetate-coenzyme A ligase"/>
    <property type="match status" value="1"/>
</dbReference>
<evidence type="ECO:0000256" key="3">
    <source>
        <dbReference type="ARBA" id="ARBA00022598"/>
    </source>
</evidence>
<dbReference type="GO" id="GO:0000166">
    <property type="term" value="F:nucleotide binding"/>
    <property type="evidence" value="ECO:0007669"/>
    <property type="project" value="UniProtKB-KW"/>
</dbReference>
<comment type="caution">
    <text evidence="6">The sequence shown here is derived from an EMBL/GenBank/DDBJ whole genome shotgun (WGS) entry which is preliminary data.</text>
</comment>
<protein>
    <submittedName>
        <fullName evidence="6">Phenylacetate--CoA ligase family protein</fullName>
    </submittedName>
</protein>
<dbReference type="Pfam" id="PF14535">
    <property type="entry name" value="AMP-binding_C_2"/>
    <property type="match status" value="1"/>
</dbReference>
<sequence length="439" mass="49783">MEGEFLDPEIEKMKRDDLEKLQLKKLRWQVERVYRHSEFYRERFKEAGIKPDDIKKLEDLKKLPIVTKADLRKEQIEYPPVGRYAVAPKSDWKELHPSTGTTGIPVNTIWTYKDAEIIADHTARLMWGFGVRKGDIVQNAFSYGLWVAGLAVHYGCEKIGAFVIPIGATSSERQVYFMQNAGSTVIMATPSFGLYIAEKLKEKGVNPETLALRIGSFGGEAGTENPATRKRLEEGLGIDAYDIYGLAEIGPTFAAECKEKAGLHFVEDHYLIEVLNPETKEPLGPGEKGVMVITHLSREGTPMIRYWTNDVVRLEYDKCACGRTHIRAIGGILGRADDMIVYKGENIYPTQVEEVVRSFEELSHEYKIFVTKDSKTGIVKNVRVAVEVLSDKYDVETLKARIYNVLRDTLMVRVDVDVLPPNSLERTEFKAKRVVFIEE</sequence>
<dbReference type="InterPro" id="IPR042099">
    <property type="entry name" value="ANL_N_sf"/>
</dbReference>
<accession>A0A7C3RLZ2</accession>
<comment type="subunit">
    <text evidence="2">Monomer.</text>
</comment>
<dbReference type="AlphaFoldDB" id="A0A7C3RLZ2"/>
<dbReference type="InterPro" id="IPR011880">
    <property type="entry name" value="PA_CoA_ligase"/>
</dbReference>
<dbReference type="SUPFAM" id="SSF56801">
    <property type="entry name" value="Acetyl-CoA synthetase-like"/>
    <property type="match status" value="1"/>
</dbReference>
<dbReference type="EMBL" id="DTLB01000023">
    <property type="protein sequence ID" value="HFW32089.1"/>
    <property type="molecule type" value="Genomic_DNA"/>
</dbReference>
<keyword evidence="3 6" id="KW-0436">Ligase</keyword>
<dbReference type="InterPro" id="IPR028154">
    <property type="entry name" value="AMP-dep_Lig_C"/>
</dbReference>
<gene>
    <name evidence="6" type="ORF">ENW66_03935</name>
</gene>
<evidence type="ECO:0000256" key="1">
    <source>
        <dbReference type="ARBA" id="ARBA00005211"/>
    </source>
</evidence>
<keyword evidence="4" id="KW-0547">Nucleotide-binding</keyword>
<name>A0A7C3RLZ2_ARCFL</name>
<evidence type="ECO:0000313" key="6">
    <source>
        <dbReference type="EMBL" id="HFW32089.1"/>
    </source>
</evidence>
<dbReference type="Gene3D" id="3.30.300.30">
    <property type="match status" value="1"/>
</dbReference>
<reference evidence="6" key="1">
    <citation type="journal article" date="2020" name="mSystems">
        <title>Genome- and Community-Level Interaction Insights into Carbon Utilization and Element Cycling Functions of Hydrothermarchaeota in Hydrothermal Sediment.</title>
        <authorList>
            <person name="Zhou Z."/>
            <person name="Liu Y."/>
            <person name="Xu W."/>
            <person name="Pan J."/>
            <person name="Luo Z.H."/>
            <person name="Li M."/>
        </authorList>
    </citation>
    <scope>NUCLEOTIDE SEQUENCE [LARGE SCALE GENOMIC DNA]</scope>
    <source>
        <strain evidence="6">SpSt-87</strain>
    </source>
</reference>
<dbReference type="Gene3D" id="3.40.50.12780">
    <property type="entry name" value="N-terminal domain of ligase-like"/>
    <property type="match status" value="1"/>
</dbReference>
<organism evidence="6">
    <name type="scientific">Archaeoglobus fulgidus</name>
    <dbReference type="NCBI Taxonomy" id="2234"/>
    <lineage>
        <taxon>Archaea</taxon>
        <taxon>Methanobacteriati</taxon>
        <taxon>Methanobacteriota</taxon>
        <taxon>Archaeoglobi</taxon>
        <taxon>Archaeoglobales</taxon>
        <taxon>Archaeoglobaceae</taxon>
        <taxon>Archaeoglobus</taxon>
    </lineage>
</organism>